<name>A0AAN8EE61_9EURO</name>
<organism evidence="1 2">
    <name type="scientific">Knufia fluminis</name>
    <dbReference type="NCBI Taxonomy" id="191047"/>
    <lineage>
        <taxon>Eukaryota</taxon>
        <taxon>Fungi</taxon>
        <taxon>Dikarya</taxon>
        <taxon>Ascomycota</taxon>
        <taxon>Pezizomycotina</taxon>
        <taxon>Eurotiomycetes</taxon>
        <taxon>Chaetothyriomycetidae</taxon>
        <taxon>Chaetothyriales</taxon>
        <taxon>Trichomeriaceae</taxon>
        <taxon>Knufia</taxon>
    </lineage>
</organism>
<evidence type="ECO:0000313" key="1">
    <source>
        <dbReference type="EMBL" id="KAK5953433.1"/>
    </source>
</evidence>
<sequence>MSFVCETRPRGHASPAETFLHQHVPNYPLSSNCDDGVIVRFQRRTALTLGTEHTRHVYAEVVPKLAMQHKYLLHAVLATTILHDRALAGLSQSTTTESYHVSHAASLFNQKLSSTIADEDRDALWATAVYLCAMAVFNVDISDPENAWPLRPSHPTDLEWLNMQAGLRVIWNVAQINRTGGLFAHVESESKPNCVYPELPKAGITGISQILVDLCDTTQGSTTSNDPYHTAVGYLSWLLPMKGDPANILTFMVFAGGMTKDFRRLLHEKDSRALLILAIWYSKLFHSSWWVSPRARLECDAICRYLTRLDTRHQAFQIVLNVVRMACERRDSQAAAILLEEPRIISGFVKQERRQDLLPDRPTSKQVDMFWM</sequence>
<dbReference type="EMBL" id="JAKLMC020000011">
    <property type="protein sequence ID" value="KAK5953433.1"/>
    <property type="molecule type" value="Genomic_DNA"/>
</dbReference>
<dbReference type="PANTHER" id="PTHR47784">
    <property type="entry name" value="STEROL UPTAKE CONTROL PROTEIN 2"/>
    <property type="match status" value="1"/>
</dbReference>
<accession>A0AAN8EE61</accession>
<gene>
    <name evidence="1" type="ORF">OHC33_005377</name>
</gene>
<dbReference type="GO" id="GO:0001228">
    <property type="term" value="F:DNA-binding transcription activator activity, RNA polymerase II-specific"/>
    <property type="evidence" value="ECO:0007669"/>
    <property type="project" value="TreeGrafter"/>
</dbReference>
<evidence type="ECO:0000313" key="2">
    <source>
        <dbReference type="Proteomes" id="UP001316803"/>
    </source>
</evidence>
<protein>
    <submittedName>
        <fullName evidence="1">Uncharacterized protein</fullName>
    </submittedName>
</protein>
<keyword evidence="2" id="KW-1185">Reference proteome</keyword>
<reference evidence="1 2" key="1">
    <citation type="submission" date="2022-12" db="EMBL/GenBank/DDBJ databases">
        <title>Genomic features and morphological characterization of a novel Knufia sp. strain isolated from spacecraft assembly facility.</title>
        <authorList>
            <person name="Teixeira M."/>
            <person name="Chander A.M."/>
            <person name="Stajich J.E."/>
            <person name="Venkateswaran K."/>
        </authorList>
    </citation>
    <scope>NUCLEOTIDE SEQUENCE [LARGE SCALE GENOMIC DNA]</scope>
    <source>
        <strain evidence="1 2">FJI-L2-BK-P2</strain>
    </source>
</reference>
<dbReference type="Pfam" id="PF11951">
    <property type="entry name" value="Fungal_trans_2"/>
    <property type="match status" value="1"/>
</dbReference>
<dbReference type="InterPro" id="IPR053157">
    <property type="entry name" value="Sterol_Uptake_Regulator"/>
</dbReference>
<comment type="caution">
    <text evidence="1">The sequence shown here is derived from an EMBL/GenBank/DDBJ whole genome shotgun (WGS) entry which is preliminary data.</text>
</comment>
<dbReference type="AlphaFoldDB" id="A0AAN8EE61"/>
<dbReference type="PANTHER" id="PTHR47784:SF9">
    <property type="entry name" value="ZN(II)2CYS6 TRANSCRIPTION FACTOR (EUROFUNG)"/>
    <property type="match status" value="1"/>
</dbReference>
<dbReference type="InterPro" id="IPR021858">
    <property type="entry name" value="Fun_TF"/>
</dbReference>
<proteinExistence type="predicted"/>
<dbReference type="Proteomes" id="UP001316803">
    <property type="component" value="Unassembled WGS sequence"/>
</dbReference>